<name>A0A7U2ESP0_PHANO</name>
<dbReference type="EMBL" id="CP069024">
    <property type="protein sequence ID" value="QRC92321.1"/>
    <property type="molecule type" value="Genomic_DNA"/>
</dbReference>
<gene>
    <name evidence="1" type="ORF">JI435_402250</name>
</gene>
<reference evidence="2" key="1">
    <citation type="journal article" date="2021" name="BMC Genomics">
        <title>Chromosome-level genome assembly and manually-curated proteome of model necrotroph Parastagonospora nodorum Sn15 reveals a genome-wide trove of candidate effector homologs, and redundancy of virulence-related functions within an accessory chromosome.</title>
        <authorList>
            <person name="Bertazzoni S."/>
            <person name="Jones D.A.B."/>
            <person name="Phan H.T."/>
            <person name="Tan K.-C."/>
            <person name="Hane J.K."/>
        </authorList>
    </citation>
    <scope>NUCLEOTIDE SEQUENCE [LARGE SCALE GENOMIC DNA]</scope>
    <source>
        <strain evidence="2">SN15 / ATCC MYA-4574 / FGSC 10173)</strain>
    </source>
</reference>
<evidence type="ECO:0000313" key="1">
    <source>
        <dbReference type="EMBL" id="QRC92321.1"/>
    </source>
</evidence>
<dbReference type="AlphaFoldDB" id="A0A7U2ESP0"/>
<evidence type="ECO:0000313" key="2">
    <source>
        <dbReference type="Proteomes" id="UP000663193"/>
    </source>
</evidence>
<dbReference type="VEuPathDB" id="FungiDB:JI435_402250"/>
<dbReference type="Proteomes" id="UP000663193">
    <property type="component" value="Chromosome 2"/>
</dbReference>
<proteinExistence type="predicted"/>
<accession>A0A7U2ESP0</accession>
<protein>
    <submittedName>
        <fullName evidence="1">Uncharacterized protein</fullName>
    </submittedName>
</protein>
<organism evidence="1 2">
    <name type="scientific">Phaeosphaeria nodorum (strain SN15 / ATCC MYA-4574 / FGSC 10173)</name>
    <name type="common">Glume blotch fungus</name>
    <name type="synonym">Parastagonospora nodorum</name>
    <dbReference type="NCBI Taxonomy" id="321614"/>
    <lineage>
        <taxon>Eukaryota</taxon>
        <taxon>Fungi</taxon>
        <taxon>Dikarya</taxon>
        <taxon>Ascomycota</taxon>
        <taxon>Pezizomycotina</taxon>
        <taxon>Dothideomycetes</taxon>
        <taxon>Pleosporomycetidae</taxon>
        <taxon>Pleosporales</taxon>
        <taxon>Pleosporineae</taxon>
        <taxon>Phaeosphaeriaceae</taxon>
        <taxon>Parastagonospora</taxon>
    </lineage>
</organism>
<keyword evidence="2" id="KW-1185">Reference proteome</keyword>
<sequence>MNMHMTTLHWCSAYRGASSSPVHAYRHGTVGAKTTQIAMKNNDQMLKNQFIHTRKYTFSPRHNSSN</sequence>